<keyword evidence="9" id="KW-1185">Reference proteome</keyword>
<dbReference type="PANTHER" id="PTHR43478">
    <property type="entry name" value="NA+/H+ ANTIPORTER-RELATED"/>
    <property type="match status" value="1"/>
</dbReference>
<dbReference type="InterPro" id="IPR018461">
    <property type="entry name" value="Na/H_Antiport_NhaC-like_C"/>
</dbReference>
<evidence type="ECO:0000256" key="3">
    <source>
        <dbReference type="ARBA" id="ARBA00022692"/>
    </source>
</evidence>
<dbReference type="GO" id="GO:0005886">
    <property type="term" value="C:plasma membrane"/>
    <property type="evidence" value="ECO:0007669"/>
    <property type="project" value="UniProtKB-SubCell"/>
</dbReference>
<comment type="subcellular location">
    <subcellularLocation>
        <location evidence="1">Cell membrane</location>
        <topology evidence="1">Multi-pass membrane protein</topology>
    </subcellularLocation>
</comment>
<evidence type="ECO:0000313" key="9">
    <source>
        <dbReference type="Proteomes" id="UP000011991"/>
    </source>
</evidence>
<evidence type="ECO:0000259" key="7">
    <source>
        <dbReference type="Pfam" id="PF03553"/>
    </source>
</evidence>
<evidence type="ECO:0000256" key="1">
    <source>
        <dbReference type="ARBA" id="ARBA00004651"/>
    </source>
</evidence>
<sequence>MLGLADPLQFGFESLLPPLLAIILAIATRQVVLPLAAGVFSGAVLLARADAEKSLIDSFVIFANAIDASLRDFDHLQTLAFTLLLGAMVGVMEIGGGIEALIRKLSRWIRSRRSAQAMISLSGLAIFFDDYANTLLIGGTMRSTADRFGLSRAKLAYLVDSTAAPVAGLSLVSTWAAIEISYMSEGLADAGITAPSAGFALFIQSIPYRFYPILAIVMVFLISITGRDFGAMKRAEETSANRSPNPAIPDEETAPPRPPLLWLAAVLPIVSCVAALGTTLVVTGWQPDLNVASAGVLQTTI</sequence>
<gene>
    <name evidence="8" type="ORF">RMSM_00036</name>
</gene>
<evidence type="ECO:0000256" key="2">
    <source>
        <dbReference type="ARBA" id="ARBA00022475"/>
    </source>
</evidence>
<evidence type="ECO:0000256" key="6">
    <source>
        <dbReference type="SAM" id="Phobius"/>
    </source>
</evidence>
<keyword evidence="2" id="KW-1003">Cell membrane</keyword>
<keyword evidence="5 6" id="KW-0472">Membrane</keyword>
<feature type="non-terminal residue" evidence="8">
    <location>
        <position position="301"/>
    </location>
</feature>
<reference evidence="8 9" key="1">
    <citation type="journal article" date="2013" name="Mar. Genomics">
        <title>Expression of sulfatases in Rhodopirellula baltica and the diversity of sulfatases in the genus Rhodopirellula.</title>
        <authorList>
            <person name="Wegner C.E."/>
            <person name="Richter-Heitmann T."/>
            <person name="Klindworth A."/>
            <person name="Klockow C."/>
            <person name="Richter M."/>
            <person name="Achstetter T."/>
            <person name="Glockner F.O."/>
            <person name="Harder J."/>
        </authorList>
    </citation>
    <scope>NUCLEOTIDE SEQUENCE [LARGE SCALE GENOMIC DNA]</scope>
    <source>
        <strain evidence="8 9">SM1</strain>
    </source>
</reference>
<feature type="transmembrane region" description="Helical" evidence="6">
    <location>
        <begin position="260"/>
        <end position="282"/>
    </location>
</feature>
<evidence type="ECO:0000256" key="5">
    <source>
        <dbReference type="ARBA" id="ARBA00023136"/>
    </source>
</evidence>
<feature type="domain" description="Na+/H+ antiporter NhaC-like C-terminal" evidence="7">
    <location>
        <begin position="166"/>
        <end position="265"/>
    </location>
</feature>
<organism evidence="8 9">
    <name type="scientific">Rhodopirellula maiorica SM1</name>
    <dbReference type="NCBI Taxonomy" id="1265738"/>
    <lineage>
        <taxon>Bacteria</taxon>
        <taxon>Pseudomonadati</taxon>
        <taxon>Planctomycetota</taxon>
        <taxon>Planctomycetia</taxon>
        <taxon>Pirellulales</taxon>
        <taxon>Pirellulaceae</taxon>
        <taxon>Novipirellula</taxon>
    </lineage>
</organism>
<keyword evidence="4 6" id="KW-1133">Transmembrane helix</keyword>
<feature type="transmembrane region" description="Helical" evidence="6">
    <location>
        <begin position="79"/>
        <end position="102"/>
    </location>
</feature>
<keyword evidence="3 6" id="KW-0812">Transmembrane</keyword>
<feature type="transmembrane region" description="Helical" evidence="6">
    <location>
        <begin position="20"/>
        <end position="47"/>
    </location>
</feature>
<dbReference type="Proteomes" id="UP000011991">
    <property type="component" value="Unassembled WGS sequence"/>
</dbReference>
<dbReference type="AlphaFoldDB" id="M5SA53"/>
<dbReference type="EMBL" id="ANOG01000003">
    <property type="protein sequence ID" value="EMI23059.1"/>
    <property type="molecule type" value="Genomic_DNA"/>
</dbReference>
<feature type="transmembrane region" description="Helical" evidence="6">
    <location>
        <begin position="155"/>
        <end position="178"/>
    </location>
</feature>
<feature type="transmembrane region" description="Helical" evidence="6">
    <location>
        <begin position="208"/>
        <end position="226"/>
    </location>
</feature>
<evidence type="ECO:0000256" key="4">
    <source>
        <dbReference type="ARBA" id="ARBA00022989"/>
    </source>
</evidence>
<protein>
    <submittedName>
        <fullName evidence="8">Na+/H+ antiporter family protein</fullName>
    </submittedName>
</protein>
<name>M5SA53_9BACT</name>
<accession>M5SA53</accession>
<dbReference type="Pfam" id="PF03553">
    <property type="entry name" value="Na_H_antiporter"/>
    <property type="match status" value="1"/>
</dbReference>
<proteinExistence type="predicted"/>
<comment type="caution">
    <text evidence="8">The sequence shown here is derived from an EMBL/GenBank/DDBJ whole genome shotgun (WGS) entry which is preliminary data.</text>
</comment>
<evidence type="ECO:0000313" key="8">
    <source>
        <dbReference type="EMBL" id="EMI23059.1"/>
    </source>
</evidence>
<dbReference type="PANTHER" id="PTHR43478:SF1">
    <property type="entry name" value="NA+_H+ ANTIPORTER NHAC-LIKE C-TERMINAL DOMAIN-CONTAINING PROTEIN"/>
    <property type="match status" value="1"/>
</dbReference>